<comment type="caution">
    <text evidence="1">The sequence shown here is derived from an EMBL/GenBank/DDBJ whole genome shotgun (WGS) entry which is preliminary data.</text>
</comment>
<dbReference type="InterPro" id="IPR021239">
    <property type="entry name" value="DUF2625"/>
</dbReference>
<evidence type="ECO:0000313" key="2">
    <source>
        <dbReference type="Proteomes" id="UP001500767"/>
    </source>
</evidence>
<reference evidence="2" key="1">
    <citation type="journal article" date="2019" name="Int. J. Syst. Evol. Microbiol.">
        <title>The Global Catalogue of Microorganisms (GCM) 10K type strain sequencing project: providing services to taxonomists for standard genome sequencing and annotation.</title>
        <authorList>
            <consortium name="The Broad Institute Genomics Platform"/>
            <consortium name="The Broad Institute Genome Sequencing Center for Infectious Disease"/>
            <person name="Wu L."/>
            <person name="Ma J."/>
        </authorList>
    </citation>
    <scope>NUCLEOTIDE SEQUENCE [LARGE SCALE GENOMIC DNA]</scope>
    <source>
        <strain evidence="2">JCM 16540</strain>
    </source>
</reference>
<proteinExistence type="predicted"/>
<keyword evidence="2" id="KW-1185">Reference proteome</keyword>
<evidence type="ECO:0000313" key="1">
    <source>
        <dbReference type="EMBL" id="GAA3552295.1"/>
    </source>
</evidence>
<protein>
    <submittedName>
        <fullName evidence="1">DUF2625 domain-containing protein</fullName>
    </submittedName>
</protein>
<organism evidence="1 2">
    <name type="scientific">Microlunatus spumicola</name>
    <dbReference type="NCBI Taxonomy" id="81499"/>
    <lineage>
        <taxon>Bacteria</taxon>
        <taxon>Bacillati</taxon>
        <taxon>Actinomycetota</taxon>
        <taxon>Actinomycetes</taxon>
        <taxon>Propionibacteriales</taxon>
        <taxon>Propionibacteriaceae</taxon>
        <taxon>Microlunatus</taxon>
    </lineage>
</organism>
<accession>A0ABP6WJY4</accession>
<dbReference type="Proteomes" id="UP001500767">
    <property type="component" value="Unassembled WGS sequence"/>
</dbReference>
<dbReference type="Pfam" id="PF10946">
    <property type="entry name" value="DUF2625"/>
    <property type="match status" value="1"/>
</dbReference>
<gene>
    <name evidence="1" type="ORF">GCM10022197_04110</name>
</gene>
<name>A0ABP6WJY4_9ACTN</name>
<sequence length="215" mass="22776">MLPRGVDELSAVPDPAWPVLFGRITGASVPVKLHQGTLAGRRNTLYRLQVTTRSTLGALAFNSGGLEVDHGWVKVLGGGTTGLPDLAAINRLASPTAESLPPPYLVVAFDVLGGVFAIDGGGLGFTLGDVCYWAPDSLSWDSTGVGHTEFVNALLAGGFSTFYTDLRWSGWEEEVAALPTGTGLWVYPPLSSEEGRDISRSSRKPVPMTELLATY</sequence>
<dbReference type="EMBL" id="BAAAYR010000001">
    <property type="protein sequence ID" value="GAA3552295.1"/>
    <property type="molecule type" value="Genomic_DNA"/>
</dbReference>